<proteinExistence type="predicted"/>
<protein>
    <submittedName>
        <fullName evidence="1">Uncharacterized protein</fullName>
    </submittedName>
</protein>
<organism evidence="1 2">
    <name type="scientific">Paenibacillus konkukensis</name>
    <dbReference type="NCBI Taxonomy" id="2020716"/>
    <lineage>
        <taxon>Bacteria</taxon>
        <taxon>Bacillati</taxon>
        <taxon>Bacillota</taxon>
        <taxon>Bacilli</taxon>
        <taxon>Bacillales</taxon>
        <taxon>Paenibacillaceae</taxon>
        <taxon>Paenibacillus</taxon>
    </lineage>
</organism>
<dbReference type="EMBL" id="CP027059">
    <property type="protein sequence ID" value="UQZ85206.1"/>
    <property type="molecule type" value="Genomic_DNA"/>
</dbReference>
<gene>
    <name evidence="1" type="ORF">SK3146_04489</name>
</gene>
<accession>A0ABY4RRQ8</accession>
<evidence type="ECO:0000313" key="1">
    <source>
        <dbReference type="EMBL" id="UQZ85206.1"/>
    </source>
</evidence>
<keyword evidence="2" id="KW-1185">Reference proteome</keyword>
<reference evidence="1" key="1">
    <citation type="submission" date="2018-02" db="EMBL/GenBank/DDBJ databases">
        <authorList>
            <person name="Kim S.-K."/>
            <person name="Jung H.-I."/>
            <person name="Lee S.-W."/>
        </authorList>
    </citation>
    <scope>NUCLEOTIDE SEQUENCE</scope>
    <source>
        <strain evidence="1">SK3146</strain>
    </source>
</reference>
<reference evidence="1" key="2">
    <citation type="journal article" date="2021" name="J Anim Sci Technol">
        <title>Complete genome sequence of Paenibacillus konkukensis sp. nov. SK3146 as a potential probiotic strain.</title>
        <authorList>
            <person name="Jung H.I."/>
            <person name="Park S."/>
            <person name="Niu K.M."/>
            <person name="Lee S.W."/>
            <person name="Kothari D."/>
            <person name="Yi K.J."/>
            <person name="Kim S.K."/>
        </authorList>
    </citation>
    <scope>NUCLEOTIDE SEQUENCE</scope>
    <source>
        <strain evidence="1">SK3146</strain>
    </source>
</reference>
<name>A0ABY4RRQ8_9BACL</name>
<dbReference type="Proteomes" id="UP001057134">
    <property type="component" value="Chromosome"/>
</dbReference>
<evidence type="ECO:0000313" key="2">
    <source>
        <dbReference type="Proteomes" id="UP001057134"/>
    </source>
</evidence>
<dbReference type="RefSeq" id="WP_249860869.1">
    <property type="nucleotide sequence ID" value="NZ_CP027059.1"/>
</dbReference>
<sequence>MNTYISIAAYGPLQTPWTEQFIRESEWTIERESIAEAAQTVLFYAGLYLDLETQLYAPLPAGEKGPWLLSEEEVVTRAVRTLPQTYHSMLQLCLLISTLPVDLELEAEEVKALRAQAVSFVVYVRKLAEYHFAEWFH</sequence>